<proteinExistence type="inferred from homology"/>
<keyword evidence="8" id="KW-0808">Transferase</keyword>
<keyword evidence="10" id="KW-0539">Nucleus</keyword>
<dbReference type="GO" id="GO:0006511">
    <property type="term" value="P:ubiquitin-dependent protein catabolic process"/>
    <property type="evidence" value="ECO:0007669"/>
    <property type="project" value="InterPro"/>
</dbReference>
<comment type="pathway">
    <text evidence="4">Protein modification; protein ubiquitination.</text>
</comment>
<name>R4XJD8_TAPDE</name>
<evidence type="ECO:0000313" key="14">
    <source>
        <dbReference type="Proteomes" id="UP000013776"/>
    </source>
</evidence>
<dbReference type="AlphaFoldDB" id="R4XJD8"/>
<dbReference type="Proteomes" id="UP000013776">
    <property type="component" value="Unassembled WGS sequence"/>
</dbReference>
<dbReference type="STRING" id="1097556.R4XJD8"/>
<protein>
    <recommendedName>
        <fullName evidence="6">RING-type E3 ubiquitin transferase</fullName>
        <ecNumber evidence="6">2.3.2.27</ecNumber>
    </recommendedName>
</protein>
<dbReference type="GO" id="GO:0034450">
    <property type="term" value="F:ubiquitin-ubiquitin ligase activity"/>
    <property type="evidence" value="ECO:0007669"/>
    <property type="project" value="InterPro"/>
</dbReference>
<dbReference type="InterPro" id="IPR019474">
    <property type="entry name" value="Ub_conjug_fac_E4_core"/>
</dbReference>
<evidence type="ECO:0000256" key="11">
    <source>
        <dbReference type="SAM" id="MobiDB-lite"/>
    </source>
</evidence>
<accession>R4XJD8</accession>
<dbReference type="PANTHER" id="PTHR13931">
    <property type="entry name" value="UBIQUITINATION FACTOR E4"/>
    <property type="match status" value="1"/>
</dbReference>
<dbReference type="GO" id="GO:0036503">
    <property type="term" value="P:ERAD pathway"/>
    <property type="evidence" value="ECO:0007669"/>
    <property type="project" value="InterPro"/>
</dbReference>
<evidence type="ECO:0000256" key="9">
    <source>
        <dbReference type="ARBA" id="ARBA00022786"/>
    </source>
</evidence>
<dbReference type="Pfam" id="PF04564">
    <property type="entry name" value="U-box"/>
    <property type="match status" value="1"/>
</dbReference>
<sequence>MTDQIERREKERLKRLNRLAASSSANDATEKDTPDRTVARNPITKVRVKEEPKNSATPASSRSEVKPAEVVRPLVRQAKAEESLDMWTSRTISSILQVTLDPTYERLYYLSQLHEELCTETDSEGTPPFTLDNLDRTILARLSDDMTSSPFDYLLECYNRAEAVSRASRREVSSVLEKQQLLGEVRRLCVNYAGLSVTMPELLETMHTPPDIIARLLQQDQETYGLPESFVRDLVTKFTDEDTLADFFEPILIGISRSLQKFSLIDDFYRHFAALRSLLQYPGIVGVLCDSSHFIPDCSAAEIEVKSLLGPFFKISPISAKVAELTFGAIADGNQSQVASGISSLRTSTPVLQNQLFDICNALIRQSLESRQAVLKYFAHVLKLNKKRHAMQVDAATVSSDGFMVNITAVLNRFSEPFVSDISKISRIDVDYLRREPLVDLEGETRLMADESTTQEYYSHHAPGDNNFISHIFFLNVAYHHYGLGATMSAHQKVLEKIRDMQKYKDRMQAEQPFTGPQAMMMTMQFQRIEKAVSQAKSISYCFEAILCDETIQARSFAFLSLVASWLIRLVDARHEYPSTMISLPLGSLNNAEAYKNLPEYFVEDIAEYFLYVSRMMPGLLSRSPVTDLVVFSLVFLRSSEYIKNPYLKAKLVEILFNGVRPLRRGETQGALSPVLNSHSLALQHLFPALMGFYIEVESTGLSSQFYDKFNIRYHISQIFKSIWENPAHREKLSLEAKDDIEFFVRFVALLLNDQTYLLDEALAKLSEIHGLQIELGEIEDKTTEQYQEKSGHLQQAERQATSYLQLGTETLSMLNLFTASIPAAFCTAEIADRLAAMLDYNIDALVGPKCTGLKVHNPENYHFDPKALLSGIVGIFLNMSKHDDFITAVVRDGRSYKKENFDRTSAILRKFSLRSSQDIDQLVDFVSSVEKRKVEYQQDEDDLGDIPDEFLDPLIGELMKDPVMLPTSKTIIDRGTIKRHLLNDATDPFNRSPLELKDVIPATELKQQIDEFIQSKKRVKV</sequence>
<dbReference type="InterPro" id="IPR013083">
    <property type="entry name" value="Znf_RING/FYVE/PHD"/>
</dbReference>
<dbReference type="EMBL" id="CAHR02000150">
    <property type="protein sequence ID" value="CCG83470.1"/>
    <property type="molecule type" value="Genomic_DNA"/>
</dbReference>
<evidence type="ECO:0000256" key="4">
    <source>
        <dbReference type="ARBA" id="ARBA00004906"/>
    </source>
</evidence>
<dbReference type="Pfam" id="PF10408">
    <property type="entry name" value="Ufd2P_core"/>
    <property type="match status" value="1"/>
</dbReference>
<dbReference type="PANTHER" id="PTHR13931:SF2">
    <property type="entry name" value="UBIQUITIN CONJUGATION FACTOR E4 B"/>
    <property type="match status" value="1"/>
</dbReference>
<evidence type="ECO:0000256" key="7">
    <source>
        <dbReference type="ARBA" id="ARBA00022490"/>
    </source>
</evidence>
<dbReference type="GO" id="GO:0000209">
    <property type="term" value="P:protein polyubiquitination"/>
    <property type="evidence" value="ECO:0007669"/>
    <property type="project" value="TreeGrafter"/>
</dbReference>
<keyword evidence="14" id="KW-1185">Reference proteome</keyword>
<dbReference type="SUPFAM" id="SSF57850">
    <property type="entry name" value="RING/U-box"/>
    <property type="match status" value="1"/>
</dbReference>
<feature type="compositionally biased region" description="Basic and acidic residues" evidence="11">
    <location>
        <begin position="28"/>
        <end position="38"/>
    </location>
</feature>
<dbReference type="GO" id="GO:0005737">
    <property type="term" value="C:cytoplasm"/>
    <property type="evidence" value="ECO:0007669"/>
    <property type="project" value="UniProtKB-SubCell"/>
</dbReference>
<organism evidence="13 14">
    <name type="scientific">Taphrina deformans (strain PYCC 5710 / ATCC 11124 / CBS 356.35 / IMI 108563 / JCM 9778 / NBRC 8474)</name>
    <name type="common">Peach leaf curl fungus</name>
    <name type="synonym">Lalaria deformans</name>
    <dbReference type="NCBI Taxonomy" id="1097556"/>
    <lineage>
        <taxon>Eukaryota</taxon>
        <taxon>Fungi</taxon>
        <taxon>Dikarya</taxon>
        <taxon>Ascomycota</taxon>
        <taxon>Taphrinomycotina</taxon>
        <taxon>Taphrinomycetes</taxon>
        <taxon>Taphrinales</taxon>
        <taxon>Taphrinaceae</taxon>
        <taxon>Taphrina</taxon>
    </lineage>
</organism>
<comment type="caution">
    <text evidence="13">The sequence shown here is derived from an EMBL/GenBank/DDBJ whole genome shotgun (WGS) entry which is preliminary data.</text>
</comment>
<gene>
    <name evidence="13" type="ORF">TAPDE_003697</name>
</gene>
<dbReference type="InterPro" id="IPR003613">
    <property type="entry name" value="Ubox_domain"/>
</dbReference>
<feature type="region of interest" description="Disordered" evidence="11">
    <location>
        <begin position="16"/>
        <end position="67"/>
    </location>
</feature>
<evidence type="ECO:0000256" key="2">
    <source>
        <dbReference type="ARBA" id="ARBA00004123"/>
    </source>
</evidence>
<evidence type="ECO:0000256" key="3">
    <source>
        <dbReference type="ARBA" id="ARBA00004496"/>
    </source>
</evidence>
<dbReference type="Gene3D" id="3.30.40.10">
    <property type="entry name" value="Zinc/RING finger domain, C3HC4 (zinc finger)"/>
    <property type="match status" value="1"/>
</dbReference>
<keyword evidence="7" id="KW-0963">Cytoplasm</keyword>
<comment type="catalytic activity">
    <reaction evidence="1">
        <text>S-ubiquitinyl-[E2 ubiquitin-conjugating enzyme]-L-cysteine + [acceptor protein]-L-lysine = [E2 ubiquitin-conjugating enzyme]-L-cysteine + N(6)-ubiquitinyl-[acceptor protein]-L-lysine.</text>
        <dbReference type="EC" id="2.3.2.27"/>
    </reaction>
</comment>
<dbReference type="FunFam" id="3.30.40.10:FF:000055">
    <property type="entry name" value="Ubiquitin conjugation factor e4 a"/>
    <property type="match status" value="1"/>
</dbReference>
<dbReference type="CDD" id="cd16657">
    <property type="entry name" value="RING-Ubox_UBE4A"/>
    <property type="match status" value="1"/>
</dbReference>
<comment type="similarity">
    <text evidence="5">Belongs to the ubiquitin conjugation factor E4 family.</text>
</comment>
<comment type="subcellular location">
    <subcellularLocation>
        <location evidence="3">Cytoplasm</location>
    </subcellularLocation>
    <subcellularLocation>
        <location evidence="2">Nucleus</location>
    </subcellularLocation>
</comment>
<evidence type="ECO:0000256" key="10">
    <source>
        <dbReference type="ARBA" id="ARBA00023242"/>
    </source>
</evidence>
<dbReference type="OrthoDB" id="20295at2759"/>
<dbReference type="SMART" id="SM00504">
    <property type="entry name" value="Ubox"/>
    <property type="match status" value="1"/>
</dbReference>
<evidence type="ECO:0000256" key="1">
    <source>
        <dbReference type="ARBA" id="ARBA00000900"/>
    </source>
</evidence>
<dbReference type="EC" id="2.3.2.27" evidence="6"/>
<evidence type="ECO:0000256" key="5">
    <source>
        <dbReference type="ARBA" id="ARBA00007434"/>
    </source>
</evidence>
<dbReference type="PROSITE" id="PS51698">
    <property type="entry name" value="U_BOX"/>
    <property type="match status" value="1"/>
</dbReference>
<evidence type="ECO:0000313" key="13">
    <source>
        <dbReference type="EMBL" id="CCG83470.1"/>
    </source>
</evidence>
<keyword evidence="9" id="KW-0833">Ubl conjugation pathway</keyword>
<feature type="domain" description="U-box" evidence="12">
    <location>
        <begin position="946"/>
        <end position="1020"/>
    </location>
</feature>
<dbReference type="UniPathway" id="UPA00143"/>
<evidence type="ECO:0000256" key="6">
    <source>
        <dbReference type="ARBA" id="ARBA00012483"/>
    </source>
</evidence>
<dbReference type="eggNOG" id="KOG2042">
    <property type="taxonomic scope" value="Eukaryota"/>
</dbReference>
<evidence type="ECO:0000259" key="12">
    <source>
        <dbReference type="PROSITE" id="PS51698"/>
    </source>
</evidence>
<reference evidence="13 14" key="1">
    <citation type="journal article" date="2013" name="MBio">
        <title>Genome sequencing of the plant pathogen Taphrina deformans, the causal agent of peach leaf curl.</title>
        <authorList>
            <person name="Cisse O.H."/>
            <person name="Almeida J.M.G.C.F."/>
            <person name="Fonseca A."/>
            <person name="Kumar A.A."/>
            <person name="Salojaervi J."/>
            <person name="Overmyer K."/>
            <person name="Hauser P.M."/>
            <person name="Pagni M."/>
        </authorList>
    </citation>
    <scope>NUCLEOTIDE SEQUENCE [LARGE SCALE GENOMIC DNA]</scope>
    <source>
        <strain evidence="14">PYCC 5710 / ATCC 11124 / CBS 356.35 / IMI 108563 / JCM 9778 / NBRC 8474</strain>
    </source>
</reference>
<dbReference type="InterPro" id="IPR045132">
    <property type="entry name" value="UBE4"/>
</dbReference>
<dbReference type="GO" id="GO:0000151">
    <property type="term" value="C:ubiquitin ligase complex"/>
    <property type="evidence" value="ECO:0007669"/>
    <property type="project" value="InterPro"/>
</dbReference>
<dbReference type="GO" id="GO:0005634">
    <property type="term" value="C:nucleus"/>
    <property type="evidence" value="ECO:0007669"/>
    <property type="project" value="UniProtKB-SubCell"/>
</dbReference>
<evidence type="ECO:0000256" key="8">
    <source>
        <dbReference type="ARBA" id="ARBA00022679"/>
    </source>
</evidence>